<dbReference type="Proteomes" id="UP001163324">
    <property type="component" value="Chromosome 10"/>
</dbReference>
<gene>
    <name evidence="1" type="ORF">N3K66_009012</name>
</gene>
<organism evidence="1 2">
    <name type="scientific">Trichothecium roseum</name>
    <dbReference type="NCBI Taxonomy" id="47278"/>
    <lineage>
        <taxon>Eukaryota</taxon>
        <taxon>Fungi</taxon>
        <taxon>Dikarya</taxon>
        <taxon>Ascomycota</taxon>
        <taxon>Pezizomycotina</taxon>
        <taxon>Sordariomycetes</taxon>
        <taxon>Hypocreomycetidae</taxon>
        <taxon>Hypocreales</taxon>
        <taxon>Hypocreales incertae sedis</taxon>
        <taxon>Trichothecium</taxon>
    </lineage>
</organism>
<accession>A0ACC0URH0</accession>
<dbReference type="EMBL" id="CM047949">
    <property type="protein sequence ID" value="KAI9896112.1"/>
    <property type="molecule type" value="Genomic_DNA"/>
</dbReference>
<sequence>METLDPATGQPLPADAIQRILFIANTTHVYNIPPLSSTKGHSATSWTADPARHIFTARLRVVETSLPSPTAETNGQGLKVDVVLEDGKTGALFAAAPYAAASAVEAAVDSSRFFALTVRDPNGRKAVLGIGFEDRSEAFDLNLALQEARKALGWEGSASSGQGAGAGVGGVGGRAGGKAEEVESKDYSLKEGETITVNLGGKVGGGPGGKRSSQIVERDARAAEEGEAVNLQSFALAPPPGSSSPGVGSGQAAPLSAQEARKQKRLSARDLGFDDGQFGEFA</sequence>
<evidence type="ECO:0000313" key="1">
    <source>
        <dbReference type="EMBL" id="KAI9896112.1"/>
    </source>
</evidence>
<keyword evidence="2" id="KW-1185">Reference proteome</keyword>
<evidence type="ECO:0000313" key="2">
    <source>
        <dbReference type="Proteomes" id="UP001163324"/>
    </source>
</evidence>
<reference evidence="1" key="1">
    <citation type="submission" date="2022-10" db="EMBL/GenBank/DDBJ databases">
        <title>Complete Genome of Trichothecium roseum strain YXFP-22015, a Plant Pathogen Isolated from Citrus.</title>
        <authorList>
            <person name="Wang Y."/>
            <person name="Zhu L."/>
        </authorList>
    </citation>
    <scope>NUCLEOTIDE SEQUENCE</scope>
    <source>
        <strain evidence="1">YXFP-22015</strain>
    </source>
</reference>
<comment type="caution">
    <text evidence="1">The sequence shown here is derived from an EMBL/GenBank/DDBJ whole genome shotgun (WGS) entry which is preliminary data.</text>
</comment>
<name>A0ACC0URH0_9HYPO</name>
<proteinExistence type="predicted"/>
<protein>
    <submittedName>
        <fullName evidence="1">Uncharacterized protein</fullName>
    </submittedName>
</protein>